<gene>
    <name evidence="12" type="ORF">OLEA9_A108832</name>
</gene>
<evidence type="ECO:0000256" key="10">
    <source>
        <dbReference type="SAM" id="MobiDB-lite"/>
    </source>
</evidence>
<comment type="domain">
    <text evidence="9">The RING-type zinc finger domain is responsible for E3 ligase activity.</text>
</comment>
<dbReference type="PROSITE" id="PS50089">
    <property type="entry name" value="ZF_RING_2"/>
    <property type="match status" value="1"/>
</dbReference>
<evidence type="ECO:0000259" key="11">
    <source>
        <dbReference type="PROSITE" id="PS50089"/>
    </source>
</evidence>
<evidence type="ECO:0000256" key="7">
    <source>
        <dbReference type="ARBA" id="ARBA00022833"/>
    </source>
</evidence>
<evidence type="ECO:0000256" key="8">
    <source>
        <dbReference type="PROSITE-ProRule" id="PRU00175"/>
    </source>
</evidence>
<evidence type="ECO:0000313" key="12">
    <source>
        <dbReference type="EMBL" id="CAA2955018.1"/>
    </source>
</evidence>
<evidence type="ECO:0000256" key="1">
    <source>
        <dbReference type="ARBA" id="ARBA00000900"/>
    </source>
</evidence>
<evidence type="ECO:0000256" key="5">
    <source>
        <dbReference type="ARBA" id="ARBA00022771"/>
    </source>
</evidence>
<evidence type="ECO:0000256" key="3">
    <source>
        <dbReference type="ARBA" id="ARBA00022679"/>
    </source>
</evidence>
<evidence type="ECO:0000313" key="13">
    <source>
        <dbReference type="Proteomes" id="UP000594638"/>
    </source>
</evidence>
<feature type="region of interest" description="Disordered" evidence="10">
    <location>
        <begin position="394"/>
        <end position="422"/>
    </location>
</feature>
<dbReference type="GO" id="GO:0008270">
    <property type="term" value="F:zinc ion binding"/>
    <property type="evidence" value="ECO:0007669"/>
    <property type="project" value="UniProtKB-KW"/>
</dbReference>
<keyword evidence="5 8" id="KW-0863">Zinc-finger</keyword>
<comment type="catalytic activity">
    <reaction evidence="1 9">
        <text>S-ubiquitinyl-[E2 ubiquitin-conjugating enzyme]-L-cysteine + [acceptor protein]-L-lysine = [E2 ubiquitin-conjugating enzyme]-L-cysteine + N(6)-ubiquitinyl-[acceptor protein]-L-lysine.</text>
        <dbReference type="EC" id="2.3.2.27"/>
    </reaction>
</comment>
<evidence type="ECO:0000256" key="4">
    <source>
        <dbReference type="ARBA" id="ARBA00022723"/>
    </source>
</evidence>
<dbReference type="PANTHER" id="PTHR12313">
    <property type="entry name" value="E3 UBIQUITIN-PROTEIN LIGASE RNF5-RELATED"/>
    <property type="match status" value="1"/>
</dbReference>
<dbReference type="Proteomes" id="UP000594638">
    <property type="component" value="Unassembled WGS sequence"/>
</dbReference>
<dbReference type="SUPFAM" id="SSF57850">
    <property type="entry name" value="RING/U-box"/>
    <property type="match status" value="1"/>
</dbReference>
<dbReference type="InterPro" id="IPR018957">
    <property type="entry name" value="Znf_C3HC4_RING-type"/>
</dbReference>
<comment type="subcellular location">
    <subcellularLocation>
        <location evidence="9">Endoplasmic reticulum membrane</location>
        <topology evidence="9">Single-pass type IV membrane protein</topology>
    </subcellularLocation>
</comment>
<comment type="caution">
    <text evidence="12">The sequence shown here is derived from an EMBL/GenBank/DDBJ whole genome shotgun (WGS) entry which is preliminary data.</text>
</comment>
<dbReference type="EMBL" id="CACTIH010000134">
    <property type="protein sequence ID" value="CAA2955018.1"/>
    <property type="molecule type" value="Genomic_DNA"/>
</dbReference>
<organism evidence="12 13">
    <name type="scientific">Olea europaea subsp. europaea</name>
    <dbReference type="NCBI Taxonomy" id="158383"/>
    <lineage>
        <taxon>Eukaryota</taxon>
        <taxon>Viridiplantae</taxon>
        <taxon>Streptophyta</taxon>
        <taxon>Embryophyta</taxon>
        <taxon>Tracheophyta</taxon>
        <taxon>Spermatophyta</taxon>
        <taxon>Magnoliopsida</taxon>
        <taxon>eudicotyledons</taxon>
        <taxon>Gunneridae</taxon>
        <taxon>Pentapetalae</taxon>
        <taxon>asterids</taxon>
        <taxon>lamiids</taxon>
        <taxon>Lamiales</taxon>
        <taxon>Oleaceae</taxon>
        <taxon>Oleeae</taxon>
        <taxon>Olea</taxon>
    </lineage>
</organism>
<protein>
    <recommendedName>
        <fullName evidence="9">E3 ubiquitin-protein ligase RMA</fullName>
        <ecNumber evidence="9">2.3.2.27</ecNumber>
    </recommendedName>
    <alternativeName>
        <fullName evidence="9">Protein RING membrane-anchor</fullName>
    </alternativeName>
    <alternativeName>
        <fullName evidence="9">RING-type E3 ubiquitin transferase RMA</fullName>
    </alternativeName>
</protein>
<dbReference type="GO" id="GO:0061630">
    <property type="term" value="F:ubiquitin protein ligase activity"/>
    <property type="evidence" value="ECO:0007669"/>
    <property type="project" value="UniProtKB-UniRule"/>
</dbReference>
<sequence length="422" mass="46993">MADDISRDNNLMDFCSIKSLDPLVNFGVRIGSSSNKLETRDVRIEERIRKLMFVATRVRQKKSHQVQDSKEIRNFSGEILVNWDREKSGNDRINVEEKTSKNGKSFKRDSSHLVGKALNMLDFEFKNADKEGGSFYDCNLCFDMAKDPVLTCCGHMFCWLCFYLLPYVYSTIKECPVCTGEVSDNAVIPIYSNGSVEHVSEVECGLKIPPRPKARRVESFRQQGVGRSLSYASVAQALREITGAMGSQTRQQGGNGNSSLNFESHGVLNAADPQRNHALAIRPERRVLSERTAFMGSVSFALNNSGRSVEDRETVVNNWIQGSDDRTSIVGVGNYLTSYFTTLRSYNRPPESRVEINSALPISSSSQASDVSGAVEGFMTLTAIGINPPVDPSPSYWGRTIPPNASDVESEDSHESRRRRLN</sequence>
<dbReference type="InterPro" id="IPR045103">
    <property type="entry name" value="RNF5/RNF185-like"/>
</dbReference>
<dbReference type="EC" id="2.3.2.27" evidence="9"/>
<dbReference type="GO" id="GO:0006511">
    <property type="term" value="P:ubiquitin-dependent protein catabolic process"/>
    <property type="evidence" value="ECO:0007669"/>
    <property type="project" value="UniProtKB-UniRule"/>
</dbReference>
<dbReference type="OrthoDB" id="6270329at2759"/>
<dbReference type="GO" id="GO:0005789">
    <property type="term" value="C:endoplasmic reticulum membrane"/>
    <property type="evidence" value="ECO:0007669"/>
    <property type="project" value="UniProtKB-SubCell"/>
</dbReference>
<evidence type="ECO:0000256" key="9">
    <source>
        <dbReference type="RuleBase" id="RU369090"/>
    </source>
</evidence>
<dbReference type="SMART" id="SM00184">
    <property type="entry name" value="RING"/>
    <property type="match status" value="1"/>
</dbReference>
<keyword evidence="7 9" id="KW-0862">Zinc</keyword>
<keyword evidence="13" id="KW-1185">Reference proteome</keyword>
<keyword evidence="3 9" id="KW-0808">Transferase</keyword>
<name>A0A8S0PQ73_OLEEU</name>
<dbReference type="Gramene" id="OE9A108832T1">
    <property type="protein sequence ID" value="OE9A108832C1"/>
    <property type="gene ID" value="OE9A108832"/>
</dbReference>
<reference evidence="12 13" key="1">
    <citation type="submission" date="2019-12" db="EMBL/GenBank/DDBJ databases">
        <authorList>
            <person name="Alioto T."/>
            <person name="Alioto T."/>
            <person name="Gomez Garrido J."/>
        </authorList>
    </citation>
    <scope>NUCLEOTIDE SEQUENCE [LARGE SCALE GENOMIC DNA]</scope>
</reference>
<dbReference type="InterPro" id="IPR013083">
    <property type="entry name" value="Znf_RING/FYVE/PHD"/>
</dbReference>
<comment type="pathway">
    <text evidence="2 9">Protein modification; protein ubiquitination.</text>
</comment>
<dbReference type="AlphaFoldDB" id="A0A8S0PQ73"/>
<evidence type="ECO:0000256" key="6">
    <source>
        <dbReference type="ARBA" id="ARBA00022786"/>
    </source>
</evidence>
<feature type="domain" description="RING-type" evidence="11">
    <location>
        <begin position="138"/>
        <end position="179"/>
    </location>
</feature>
<dbReference type="Pfam" id="PF00097">
    <property type="entry name" value="zf-C3HC4"/>
    <property type="match status" value="1"/>
</dbReference>
<proteinExistence type="predicted"/>
<keyword evidence="4 9" id="KW-0479">Metal-binding</keyword>
<comment type="function">
    <text evidence="9">E3 ubiquitin-protein ligase.</text>
</comment>
<keyword evidence="6 9" id="KW-0833">Ubl conjugation pathway</keyword>
<evidence type="ECO:0000256" key="2">
    <source>
        <dbReference type="ARBA" id="ARBA00004906"/>
    </source>
</evidence>
<keyword evidence="9" id="KW-0256">Endoplasmic reticulum</keyword>
<accession>A0A8S0PQ73</accession>
<dbReference type="Gene3D" id="3.30.40.10">
    <property type="entry name" value="Zinc/RING finger domain, C3HC4 (zinc finger)"/>
    <property type="match status" value="1"/>
</dbReference>
<dbReference type="InterPro" id="IPR001841">
    <property type="entry name" value="Znf_RING"/>
</dbReference>